<dbReference type="GeneID" id="26970777"/>
<evidence type="ECO:0000313" key="2">
    <source>
        <dbReference type="EMBL" id="KGQ01380.1"/>
    </source>
</evidence>
<keyword evidence="3" id="KW-1185">Reference proteome</keyword>
<name>A0A0A2V5F0_PARBA</name>
<evidence type="ECO:0000256" key="1">
    <source>
        <dbReference type="SAM" id="MobiDB-lite"/>
    </source>
</evidence>
<feature type="compositionally biased region" description="Polar residues" evidence="1">
    <location>
        <begin position="1"/>
        <end position="12"/>
    </location>
</feature>
<gene>
    <name evidence="2" type="ORF">PAAG_11961</name>
</gene>
<dbReference type="Proteomes" id="UP000002059">
    <property type="component" value="Partially assembled WGS sequence"/>
</dbReference>
<accession>A0A0A2V5F0</accession>
<evidence type="ECO:0000313" key="3">
    <source>
        <dbReference type="Proteomes" id="UP000002059"/>
    </source>
</evidence>
<dbReference type="AlphaFoldDB" id="A0A0A2V5F0"/>
<organism evidence="2 3">
    <name type="scientific">Paracoccidioides lutzii (strain ATCC MYA-826 / Pb01)</name>
    <name type="common">Paracoccidioides brasiliensis</name>
    <dbReference type="NCBI Taxonomy" id="502779"/>
    <lineage>
        <taxon>Eukaryota</taxon>
        <taxon>Fungi</taxon>
        <taxon>Dikarya</taxon>
        <taxon>Ascomycota</taxon>
        <taxon>Pezizomycotina</taxon>
        <taxon>Eurotiomycetes</taxon>
        <taxon>Eurotiomycetidae</taxon>
        <taxon>Onygenales</taxon>
        <taxon>Ajellomycetaceae</taxon>
        <taxon>Paracoccidioides</taxon>
    </lineage>
</organism>
<feature type="compositionally biased region" description="Basic and acidic residues" evidence="1">
    <location>
        <begin position="14"/>
        <end position="35"/>
    </location>
</feature>
<dbReference type="KEGG" id="pbl:PAAG_11961"/>
<proteinExistence type="predicted"/>
<dbReference type="VEuPathDB" id="FungiDB:PAAG_11961"/>
<dbReference type="HOGENOM" id="CLU_3279660_0_0_1"/>
<sequence>MANTAKSVSQSPRLRGDAGHTRKESEVGELHKKNDAMTLEF</sequence>
<protein>
    <submittedName>
        <fullName evidence="2">Uncharacterized protein</fullName>
    </submittedName>
</protein>
<dbReference type="OrthoDB" id="10503315at2759"/>
<feature type="region of interest" description="Disordered" evidence="1">
    <location>
        <begin position="1"/>
        <end position="41"/>
    </location>
</feature>
<dbReference type="EMBL" id="KN294003">
    <property type="protein sequence ID" value="KGQ01380.1"/>
    <property type="molecule type" value="Genomic_DNA"/>
</dbReference>
<reference evidence="2 3" key="1">
    <citation type="journal article" date="2011" name="PLoS Genet.">
        <title>Comparative genomic analysis of human fungal pathogens causing paracoccidioidomycosis.</title>
        <authorList>
            <person name="Desjardins C.A."/>
            <person name="Champion M.D."/>
            <person name="Holder J.W."/>
            <person name="Muszewska A."/>
            <person name="Goldberg J."/>
            <person name="Bailao A.M."/>
            <person name="Brigido M.M."/>
            <person name="Ferreira M.E."/>
            <person name="Garcia A.M."/>
            <person name="Grynberg M."/>
            <person name="Gujja S."/>
            <person name="Heiman D.I."/>
            <person name="Henn M.R."/>
            <person name="Kodira C.D."/>
            <person name="Leon-Narvaez H."/>
            <person name="Longo L.V."/>
            <person name="Ma L.J."/>
            <person name="Malavazi I."/>
            <person name="Matsuo A.L."/>
            <person name="Morais F.V."/>
            <person name="Pereira M."/>
            <person name="Rodriguez-Brito S."/>
            <person name="Sakthikumar S."/>
            <person name="Salem-Izacc S.M."/>
            <person name="Sykes S.M."/>
            <person name="Teixeira M.M."/>
            <person name="Vallejo M.C."/>
            <person name="Walter M.E."/>
            <person name="Yandava C."/>
            <person name="Young S."/>
            <person name="Zeng Q."/>
            <person name="Zucker J."/>
            <person name="Felipe M.S."/>
            <person name="Goldman G.H."/>
            <person name="Haas B.J."/>
            <person name="McEwen J.G."/>
            <person name="Nino-Vega G."/>
            <person name="Puccia R."/>
            <person name="San-Blas G."/>
            <person name="Soares C.M."/>
            <person name="Birren B.W."/>
            <person name="Cuomo C.A."/>
        </authorList>
    </citation>
    <scope>NUCLEOTIDE SEQUENCE [LARGE SCALE GENOMIC DNA]</scope>
    <source>
        <strain evidence="3">ATCC MYA-826 / Pb01</strain>
    </source>
</reference>
<dbReference type="RefSeq" id="XP_015702908.1">
    <property type="nucleotide sequence ID" value="XM_015847518.1"/>
</dbReference>